<keyword evidence="3" id="KW-1185">Reference proteome</keyword>
<feature type="compositionally biased region" description="Acidic residues" evidence="1">
    <location>
        <begin position="641"/>
        <end position="662"/>
    </location>
</feature>
<feature type="region of interest" description="Disordered" evidence="1">
    <location>
        <begin position="285"/>
        <end position="500"/>
    </location>
</feature>
<feature type="compositionally biased region" description="Basic residues" evidence="1">
    <location>
        <begin position="472"/>
        <end position="486"/>
    </location>
</feature>
<comment type="caution">
    <text evidence="2">The sequence shown here is derived from an EMBL/GenBank/DDBJ whole genome shotgun (WGS) entry which is preliminary data.</text>
</comment>
<feature type="region of interest" description="Disordered" evidence="1">
    <location>
        <begin position="191"/>
        <end position="268"/>
    </location>
</feature>
<dbReference type="AlphaFoldDB" id="A0A9P8MPA6"/>
<feature type="compositionally biased region" description="Acidic residues" evidence="1">
    <location>
        <begin position="855"/>
        <end position="864"/>
    </location>
</feature>
<feature type="compositionally biased region" description="Basic residues" evidence="1">
    <location>
        <begin position="118"/>
        <end position="128"/>
    </location>
</feature>
<protein>
    <submittedName>
        <fullName evidence="2">Uncharacterized protein</fullName>
    </submittedName>
</protein>
<feature type="compositionally biased region" description="Polar residues" evidence="1">
    <location>
        <begin position="221"/>
        <end position="245"/>
    </location>
</feature>
<sequence>MAPETRSRGVAPPSRVYHSSPVLQQVQFPSRRKKVRTYGRQTSDRLRQQTLTQIDFVSSFDDDDDDGVIVLTDSEDEGRDKENRNPEPPARDHSKRDKESCATEDKGSEHEDDEPAPLRRRNGGGRKRPVPEPTNKGAKGKRRRTLGDETEMSKADDDKSSRRRTMGDSPATSKFHTQTLTQFLGHRSLIADSDDDADDGLATGSDLDQDNGFLDWLGEQGSPSLGRSKTATRLSPSHNARSTVPASRREASASAHSREESVIPQTPVKRVPAIRFAVPLEDVSGGLASKMRRYGPPDMLTSPLKDRSSPAARLPLELTGTPRHLAATPTRHRTAAETPAKSHRETPSPRKKATSPEKADKGLEEIPDSDDEDSSFEQESEQGDDDGGRHEGDHCYGAGAETQLAMHALASSEEELLLDRPRLGLVQPSSAQSPKPQPTSSPVPETTGSISTTLSEPPSPGSQPAPTPSRLARPKPKPAKPIRKPLYHPPSSPLQSQPLESQRVPISILQSLPPHTARSDILLPVGAPSLAALLGGHQVHVHTPSKIPDQVVRFWLLDGALLRYMACVELPGEAARDGGGNDVWQYYVKQVYELNNPVDEDDMREEGWVNGSVAKYVYLPPAVVGQLLWNLRHALFRDQEAQQDDADEVDEEQGAGEVEGDDGLPRVDGGGARQRQQRRLARCEMPAADGMTVSQQVAAQIRSDIAHSTQFIPSTQDDDDDSLVNAEEHPPPVSAPRQPPPSSSPNFNAAASVTASPHLPPPPPPPPRARLPTKHLPRLSQATTASQPSTPEKPQQHSLGSASLLALLDHHHDAAVPLPSSTPSVPASQLLSRSQLLSESLVRDHTPPPPPPEIWDSDDDDVPL</sequence>
<feature type="compositionally biased region" description="Acidic residues" evidence="1">
    <location>
        <begin position="365"/>
        <end position="385"/>
    </location>
</feature>
<accession>A0A9P8MPA6</accession>
<dbReference type="EMBL" id="JAIZPD010000015">
    <property type="protein sequence ID" value="KAH0958597.1"/>
    <property type="molecule type" value="Genomic_DNA"/>
</dbReference>
<feature type="compositionally biased region" description="Low complexity" evidence="1">
    <location>
        <begin position="828"/>
        <end position="840"/>
    </location>
</feature>
<feature type="compositionally biased region" description="Basic and acidic residues" evidence="1">
    <location>
        <begin position="340"/>
        <end position="364"/>
    </location>
</feature>
<feature type="compositionally biased region" description="Basic and acidic residues" evidence="1">
    <location>
        <begin position="247"/>
        <end position="261"/>
    </location>
</feature>
<feature type="region of interest" description="Disordered" evidence="1">
    <location>
        <begin position="1"/>
        <end position="179"/>
    </location>
</feature>
<dbReference type="GeneID" id="68359413"/>
<name>A0A9P8MPA6_9HYPO</name>
<organism evidence="2 3">
    <name type="scientific">Hirsutella rhossiliensis</name>
    <dbReference type="NCBI Taxonomy" id="111463"/>
    <lineage>
        <taxon>Eukaryota</taxon>
        <taxon>Fungi</taxon>
        <taxon>Dikarya</taxon>
        <taxon>Ascomycota</taxon>
        <taxon>Pezizomycotina</taxon>
        <taxon>Sordariomycetes</taxon>
        <taxon>Hypocreomycetidae</taxon>
        <taxon>Hypocreales</taxon>
        <taxon>Ophiocordycipitaceae</taxon>
        <taxon>Hirsutella</taxon>
    </lineage>
</organism>
<feature type="compositionally biased region" description="Pro residues" evidence="1">
    <location>
        <begin position="457"/>
        <end position="467"/>
    </location>
</feature>
<dbReference type="RefSeq" id="XP_044716110.1">
    <property type="nucleotide sequence ID" value="XM_044868755.1"/>
</dbReference>
<feature type="compositionally biased region" description="Pro residues" evidence="1">
    <location>
        <begin position="758"/>
        <end position="769"/>
    </location>
</feature>
<feature type="compositionally biased region" description="Basic and acidic residues" evidence="1">
    <location>
        <begin position="78"/>
        <end position="109"/>
    </location>
</feature>
<feature type="compositionally biased region" description="Polar residues" evidence="1">
    <location>
        <begin position="780"/>
        <end position="793"/>
    </location>
</feature>
<gene>
    <name evidence="2" type="ORF">HRG_10284</name>
</gene>
<dbReference type="OrthoDB" id="2149705at2759"/>
<feature type="compositionally biased region" description="Polar residues" evidence="1">
    <location>
        <begin position="170"/>
        <end position="179"/>
    </location>
</feature>
<evidence type="ECO:0000313" key="2">
    <source>
        <dbReference type="EMBL" id="KAH0958597.1"/>
    </source>
</evidence>
<proteinExistence type="predicted"/>
<feature type="compositionally biased region" description="Acidic residues" evidence="1">
    <location>
        <begin position="60"/>
        <end position="77"/>
    </location>
</feature>
<evidence type="ECO:0000313" key="3">
    <source>
        <dbReference type="Proteomes" id="UP000824596"/>
    </source>
</evidence>
<feature type="compositionally biased region" description="Low complexity" evidence="1">
    <location>
        <begin position="797"/>
        <end position="807"/>
    </location>
</feature>
<dbReference type="Proteomes" id="UP000824596">
    <property type="component" value="Unassembled WGS sequence"/>
</dbReference>
<reference evidence="2" key="1">
    <citation type="submission" date="2021-09" db="EMBL/GenBank/DDBJ databases">
        <title>A high-quality genome of the endoparasitic fungus Hirsutella rhossiliensis with a comparison of Hirsutella genomes reveals transposable elements contributing to genome size variation.</title>
        <authorList>
            <person name="Lin R."/>
            <person name="Jiao Y."/>
            <person name="Sun X."/>
            <person name="Ling J."/>
            <person name="Xie B."/>
            <person name="Cheng X."/>
        </authorList>
    </citation>
    <scope>NUCLEOTIDE SEQUENCE</scope>
    <source>
        <strain evidence="2">HR02</strain>
    </source>
</reference>
<feature type="region of interest" description="Disordered" evidence="1">
    <location>
        <begin position="640"/>
        <end position="680"/>
    </location>
</feature>
<feature type="compositionally biased region" description="Basic and acidic residues" evidence="1">
    <location>
        <begin position="145"/>
        <end position="160"/>
    </location>
</feature>
<feature type="compositionally biased region" description="Pro residues" evidence="1">
    <location>
        <begin position="731"/>
        <end position="743"/>
    </location>
</feature>
<feature type="region of interest" description="Disordered" evidence="1">
    <location>
        <begin position="711"/>
        <end position="864"/>
    </location>
</feature>
<evidence type="ECO:0000256" key="1">
    <source>
        <dbReference type="SAM" id="MobiDB-lite"/>
    </source>
</evidence>